<keyword evidence="3 12" id="KW-0808">Transferase</keyword>
<keyword evidence="11 12" id="KW-0804">Transcription</keyword>
<protein>
    <recommendedName>
        <fullName evidence="12 13">DNA primase</fullName>
        <ecNumber evidence="12">2.7.7.101</ecNumber>
    </recommendedName>
</protein>
<dbReference type="InterPro" id="IPR013264">
    <property type="entry name" value="DNAG_N"/>
</dbReference>
<evidence type="ECO:0000256" key="9">
    <source>
        <dbReference type="ARBA" id="ARBA00022842"/>
    </source>
</evidence>
<keyword evidence="5 12" id="KW-0235">DNA replication</keyword>
<proteinExistence type="inferred from homology"/>
<dbReference type="GO" id="GO:0006269">
    <property type="term" value="P:DNA replication, synthesis of primer"/>
    <property type="evidence" value="ECO:0007669"/>
    <property type="project" value="UniProtKB-UniRule"/>
</dbReference>
<dbReference type="Gene3D" id="3.90.980.10">
    <property type="entry name" value="DNA primase, catalytic core, N-terminal domain"/>
    <property type="match status" value="1"/>
</dbReference>
<dbReference type="GO" id="GO:0003899">
    <property type="term" value="F:DNA-directed RNA polymerase activity"/>
    <property type="evidence" value="ECO:0007669"/>
    <property type="project" value="UniProtKB-UniRule"/>
</dbReference>
<dbReference type="RefSeq" id="WP_009350654.1">
    <property type="nucleotide sequence ID" value="NZ_GL638155.1"/>
</dbReference>
<keyword evidence="8 12" id="KW-0862">Zinc</keyword>
<keyword evidence="2 12" id="KW-0639">Primosome</keyword>
<evidence type="ECO:0000313" key="18">
    <source>
        <dbReference type="Proteomes" id="UP000004633"/>
    </source>
</evidence>
<evidence type="ECO:0000256" key="5">
    <source>
        <dbReference type="ARBA" id="ARBA00022705"/>
    </source>
</evidence>
<dbReference type="FunFam" id="3.90.580.10:FF:000001">
    <property type="entry name" value="DNA primase"/>
    <property type="match status" value="1"/>
</dbReference>
<comment type="similarity">
    <text evidence="12 13">Belongs to the DnaG primase family.</text>
</comment>
<dbReference type="AlphaFoldDB" id="E7N4R2"/>
<dbReference type="PANTHER" id="PTHR30313:SF2">
    <property type="entry name" value="DNA PRIMASE"/>
    <property type="match status" value="1"/>
</dbReference>
<keyword evidence="4 12" id="KW-0548">Nucleotidyltransferase</keyword>
<accession>E7N4R2</accession>
<dbReference type="Pfam" id="PF01807">
    <property type="entry name" value="Zn_ribbon_DnaG"/>
    <property type="match status" value="1"/>
</dbReference>
<evidence type="ECO:0000256" key="4">
    <source>
        <dbReference type="ARBA" id="ARBA00022695"/>
    </source>
</evidence>
<dbReference type="EMBL" id="AECV01000056">
    <property type="protein sequence ID" value="EFW28840.1"/>
    <property type="molecule type" value="Genomic_DNA"/>
</dbReference>
<evidence type="ECO:0000259" key="16">
    <source>
        <dbReference type="PROSITE" id="PS50880"/>
    </source>
</evidence>
<dbReference type="Pfam" id="PF13155">
    <property type="entry name" value="Toprim_2"/>
    <property type="match status" value="1"/>
</dbReference>
<evidence type="ECO:0000256" key="2">
    <source>
        <dbReference type="ARBA" id="ARBA00022515"/>
    </source>
</evidence>
<evidence type="ECO:0000256" key="14">
    <source>
        <dbReference type="PIRSR" id="PIRSR002811-1"/>
    </source>
</evidence>
<dbReference type="GO" id="GO:0008270">
    <property type="term" value="F:zinc ion binding"/>
    <property type="evidence" value="ECO:0007669"/>
    <property type="project" value="UniProtKB-UniRule"/>
</dbReference>
<feature type="region of interest" description="Disordered" evidence="15">
    <location>
        <begin position="435"/>
        <end position="460"/>
    </location>
</feature>
<comment type="subunit">
    <text evidence="12">Monomer. Interacts with DnaB.</text>
</comment>
<evidence type="ECO:0000256" key="12">
    <source>
        <dbReference type="HAMAP-Rule" id="MF_00974"/>
    </source>
</evidence>
<dbReference type="SUPFAM" id="SSF56731">
    <property type="entry name" value="DNA primase core"/>
    <property type="match status" value="1"/>
</dbReference>
<gene>
    <name evidence="12 17" type="primary">dnaG</name>
    <name evidence="17" type="ORF">HMPREF9555_02007</name>
</gene>
<comment type="cofactor">
    <cofactor evidence="12 13 14">
        <name>Zn(2+)</name>
        <dbReference type="ChEBI" id="CHEBI:29105"/>
    </cofactor>
    <text evidence="12 13 14">Binds 1 zinc ion per monomer.</text>
</comment>
<dbReference type="HAMAP" id="MF_00974">
    <property type="entry name" value="DNA_primase_DnaG"/>
    <property type="match status" value="1"/>
</dbReference>
<dbReference type="HOGENOM" id="CLU_013501_3_3_9"/>
<evidence type="ECO:0000256" key="7">
    <source>
        <dbReference type="ARBA" id="ARBA00022771"/>
    </source>
</evidence>
<keyword evidence="18" id="KW-1185">Reference proteome</keyword>
<dbReference type="InterPro" id="IPR002694">
    <property type="entry name" value="Znf_CHC2"/>
</dbReference>
<dbReference type="CDD" id="cd03364">
    <property type="entry name" value="TOPRIM_DnaG_primases"/>
    <property type="match status" value="1"/>
</dbReference>
<dbReference type="Pfam" id="PF08275">
    <property type="entry name" value="DNAG_N"/>
    <property type="match status" value="1"/>
</dbReference>
<sequence length="594" mass="65332">MKDPRMEAFVQQVRAATDILAVVQSYVPLRRKGGRYWGCCPFHSEKTPSFSVVPAEGFFYCFGCHAGGDAFKFISLMEHITPFEAIKRQAEQLGIPVPERKRDAREEARLRALDDLRRVNALARDFFHNCLTMTRYGEPGKAYLAGRGMTEETIARWGIGFAPGAWSKLADAFQKRGIPEKLLLEAGLCSARERSGGIYDRFRNRVMIPIADERGRIVGFGGRVLGDGTPKYLNTAETPVFNKRKLLFGLDRAHRAIAHEGYAVVVEGYMDAIAVAEAGVANVVATLGTAFTEDHAALLLRRAPRIVFCYDSDAAGQEATLRALAAVRGRAAELRVLLLPDGKDPDEYIRTHGADAFRALIDAALPVPEYRLRHIAARMAPGAEGQRAALREMLPVLAELDDVTRSAYVRRTAAELFLDEGVIGDALRRFRMHGGTEEPAPRAQSGAVPQRPVRRERGTAAERAGRELLAAVWRDVTTLAEIDAAVPLTEFPDAFFGDILRAAAEHTAAGGALDADFIAGLPAAAGAAISRALVEEGRSEESFQDALRTFHRMHLTARLALHTRRAEEMMQEGKQAYIDELNEVKKIQDELSAL</sequence>
<dbReference type="GO" id="GO:0000428">
    <property type="term" value="C:DNA-directed RNA polymerase complex"/>
    <property type="evidence" value="ECO:0007669"/>
    <property type="project" value="UniProtKB-KW"/>
</dbReference>
<comment type="caution">
    <text evidence="17">The sequence shown here is derived from an EMBL/GenBank/DDBJ whole genome shotgun (WGS) entry which is preliminary data.</text>
</comment>
<keyword evidence="9" id="KW-0460">Magnesium</keyword>
<evidence type="ECO:0000256" key="13">
    <source>
        <dbReference type="PIRNR" id="PIRNR002811"/>
    </source>
</evidence>
<dbReference type="PIRSF" id="PIRSF002811">
    <property type="entry name" value="DnaG"/>
    <property type="match status" value="1"/>
</dbReference>
<keyword evidence="10 12" id="KW-0238">DNA-binding</keyword>
<dbReference type="FunFam" id="3.90.980.10:FF:000001">
    <property type="entry name" value="DNA primase"/>
    <property type="match status" value="1"/>
</dbReference>
<evidence type="ECO:0000313" key="17">
    <source>
        <dbReference type="EMBL" id="EFW28840.1"/>
    </source>
</evidence>
<comment type="domain">
    <text evidence="12">Contains an N-terminal zinc-binding domain, a central core domain that contains the primase activity, and a C-terminal DnaB-binding domain.</text>
</comment>
<dbReference type="Gene3D" id="3.40.1360.10">
    <property type="match status" value="1"/>
</dbReference>
<feature type="domain" description="Toprim" evidence="16">
    <location>
        <begin position="261"/>
        <end position="342"/>
    </location>
</feature>
<dbReference type="InterPro" id="IPR019475">
    <property type="entry name" value="DNA_primase_DnaB-bd"/>
</dbReference>
<dbReference type="NCBIfam" id="TIGR01391">
    <property type="entry name" value="dnaG"/>
    <property type="match status" value="1"/>
</dbReference>
<evidence type="ECO:0000256" key="10">
    <source>
        <dbReference type="ARBA" id="ARBA00023125"/>
    </source>
</evidence>
<comment type="catalytic activity">
    <reaction evidence="12">
        <text>ssDNA + n NTP = ssDNA/pppN(pN)n-1 hybrid + (n-1) diphosphate.</text>
        <dbReference type="EC" id="2.7.7.101"/>
    </reaction>
</comment>
<dbReference type="InterPro" id="IPR036977">
    <property type="entry name" value="DNA_primase_Znf_CHC2"/>
</dbReference>
<evidence type="ECO:0000256" key="3">
    <source>
        <dbReference type="ARBA" id="ARBA00022679"/>
    </source>
</evidence>
<dbReference type="InterPro" id="IPR030846">
    <property type="entry name" value="DnaG_bac"/>
</dbReference>
<dbReference type="InterPro" id="IPR037068">
    <property type="entry name" value="DNA_primase_core_N_sf"/>
</dbReference>
<keyword evidence="7 12" id="KW-0863">Zinc-finger</keyword>
<dbReference type="InterPro" id="IPR006171">
    <property type="entry name" value="TOPRIM_dom"/>
</dbReference>
<dbReference type="Proteomes" id="UP000004633">
    <property type="component" value="Unassembled WGS sequence"/>
</dbReference>
<dbReference type="SMART" id="SM00400">
    <property type="entry name" value="ZnF_CHCC"/>
    <property type="match status" value="1"/>
</dbReference>
<evidence type="ECO:0000256" key="6">
    <source>
        <dbReference type="ARBA" id="ARBA00022723"/>
    </source>
</evidence>
<evidence type="ECO:0000256" key="8">
    <source>
        <dbReference type="ARBA" id="ARBA00022833"/>
    </source>
</evidence>
<dbReference type="InterPro" id="IPR006295">
    <property type="entry name" value="DNA_primase_DnaG"/>
</dbReference>
<evidence type="ECO:0000256" key="15">
    <source>
        <dbReference type="SAM" id="MobiDB-lite"/>
    </source>
</evidence>
<dbReference type="EC" id="2.7.7.101" evidence="12"/>
<dbReference type="PROSITE" id="PS50880">
    <property type="entry name" value="TOPRIM"/>
    <property type="match status" value="1"/>
</dbReference>
<dbReference type="GO" id="GO:0003677">
    <property type="term" value="F:DNA binding"/>
    <property type="evidence" value="ECO:0007669"/>
    <property type="project" value="UniProtKB-KW"/>
</dbReference>
<name>E7N4R2_9FIRM</name>
<keyword evidence="6 12" id="KW-0479">Metal-binding</keyword>
<organism evidence="17 18">
    <name type="scientific">Selenomonas artemidis F0399</name>
    <dbReference type="NCBI Taxonomy" id="749551"/>
    <lineage>
        <taxon>Bacteria</taxon>
        <taxon>Bacillati</taxon>
        <taxon>Bacillota</taxon>
        <taxon>Negativicutes</taxon>
        <taxon>Selenomonadales</taxon>
        <taxon>Selenomonadaceae</taxon>
        <taxon>Selenomonas</taxon>
    </lineage>
</organism>
<reference evidence="17 18" key="1">
    <citation type="submission" date="2010-08" db="EMBL/GenBank/DDBJ databases">
        <authorList>
            <person name="Weinstock G."/>
            <person name="Sodergren E."/>
            <person name="Clifton S."/>
            <person name="Fulton L."/>
            <person name="Fulton B."/>
            <person name="Courtney L."/>
            <person name="Fronick C."/>
            <person name="Harrison M."/>
            <person name="Strong C."/>
            <person name="Farmer C."/>
            <person name="Delahaunty K."/>
            <person name="Markovic C."/>
            <person name="Hall O."/>
            <person name="Minx P."/>
            <person name="Tomlinson C."/>
            <person name="Mitreva M."/>
            <person name="Hou S."/>
            <person name="Chen J."/>
            <person name="Wollam A."/>
            <person name="Pepin K.H."/>
            <person name="Johnson M."/>
            <person name="Bhonagiri V."/>
            <person name="Zhang X."/>
            <person name="Suruliraj S."/>
            <person name="Warren W."/>
            <person name="Chinwalla A."/>
            <person name="Mardis E.R."/>
            <person name="Wilson R.K."/>
        </authorList>
    </citation>
    <scope>NUCLEOTIDE SEQUENCE [LARGE SCALE GENOMIC DNA]</scope>
    <source>
        <strain evidence="17 18">F0399</strain>
    </source>
</reference>
<evidence type="ECO:0000256" key="11">
    <source>
        <dbReference type="ARBA" id="ARBA00023163"/>
    </source>
</evidence>
<dbReference type="Gene3D" id="3.90.580.10">
    <property type="entry name" value="Zinc finger, CHC2-type domain"/>
    <property type="match status" value="1"/>
</dbReference>
<dbReference type="PANTHER" id="PTHR30313">
    <property type="entry name" value="DNA PRIMASE"/>
    <property type="match status" value="1"/>
</dbReference>
<dbReference type="InterPro" id="IPR050219">
    <property type="entry name" value="DnaG_primase"/>
</dbReference>
<dbReference type="SMART" id="SM00493">
    <property type="entry name" value="TOPRIM"/>
    <property type="match status" value="1"/>
</dbReference>
<feature type="zinc finger region" description="CHC2-type" evidence="12 14">
    <location>
        <begin position="40"/>
        <end position="64"/>
    </location>
</feature>
<dbReference type="FunFam" id="3.40.1360.10:FF:000002">
    <property type="entry name" value="DNA primase"/>
    <property type="match status" value="1"/>
</dbReference>
<dbReference type="GO" id="GO:1990077">
    <property type="term" value="C:primosome complex"/>
    <property type="evidence" value="ECO:0007669"/>
    <property type="project" value="UniProtKB-KW"/>
</dbReference>
<dbReference type="Pfam" id="PF10410">
    <property type="entry name" value="DnaB_bind"/>
    <property type="match status" value="1"/>
</dbReference>
<evidence type="ECO:0000256" key="1">
    <source>
        <dbReference type="ARBA" id="ARBA00022478"/>
    </source>
</evidence>
<dbReference type="STRING" id="749551.HMPREF9555_02007"/>
<dbReference type="InterPro" id="IPR034151">
    <property type="entry name" value="TOPRIM_DnaG_bac"/>
</dbReference>
<keyword evidence="1 12" id="KW-0240">DNA-directed RNA polymerase</keyword>
<comment type="function">
    <text evidence="12 13">RNA polymerase that catalyzes the synthesis of short RNA molecules used as primers for DNA polymerase during DNA replication.</text>
</comment>
<dbReference type="GO" id="GO:0005737">
    <property type="term" value="C:cytoplasm"/>
    <property type="evidence" value="ECO:0007669"/>
    <property type="project" value="TreeGrafter"/>
</dbReference>
<dbReference type="SUPFAM" id="SSF57783">
    <property type="entry name" value="Zinc beta-ribbon"/>
    <property type="match status" value="1"/>
</dbReference>